<dbReference type="PANTHER" id="PTHR35832">
    <property type="entry name" value="OS12G0248400 PROTEIN-RELATED"/>
    <property type="match status" value="1"/>
</dbReference>
<protein>
    <submittedName>
        <fullName evidence="3">Uncharacterized protein</fullName>
    </submittedName>
</protein>
<organism evidence="3 4">
    <name type="scientific">Oryza sativa subsp. japonica</name>
    <name type="common">Rice</name>
    <dbReference type="NCBI Taxonomy" id="39947"/>
    <lineage>
        <taxon>Eukaryota</taxon>
        <taxon>Viridiplantae</taxon>
        <taxon>Streptophyta</taxon>
        <taxon>Embryophyta</taxon>
        <taxon>Tracheophyta</taxon>
        <taxon>Spermatophyta</taxon>
        <taxon>Magnoliopsida</taxon>
        <taxon>Liliopsida</taxon>
        <taxon>Poales</taxon>
        <taxon>Poaceae</taxon>
        <taxon>BOP clade</taxon>
        <taxon>Oryzoideae</taxon>
        <taxon>Oryzeae</taxon>
        <taxon>Oryzinae</taxon>
        <taxon>Oryza</taxon>
        <taxon>Oryza sativa</taxon>
    </lineage>
</organism>
<dbReference type="Proteomes" id="UP000000763">
    <property type="component" value="Chromosome 6"/>
</dbReference>
<feature type="compositionally biased region" description="Basic and acidic residues" evidence="1">
    <location>
        <begin position="362"/>
        <end position="375"/>
    </location>
</feature>
<name>Q5Z4A1_ORYSJ</name>
<dbReference type="EMBL" id="AP006177">
    <property type="protein sequence ID" value="BAD62431.1"/>
    <property type="molecule type" value="Genomic_DNA"/>
</dbReference>
<feature type="chain" id="PRO_5004264845" evidence="2">
    <location>
        <begin position="20"/>
        <end position="495"/>
    </location>
</feature>
<dbReference type="AlphaFoldDB" id="Q5Z4A1"/>
<proteinExistence type="predicted"/>
<reference evidence="4" key="2">
    <citation type="journal article" date="2008" name="Nucleic Acids Res.">
        <title>The rice annotation project database (RAP-DB): 2008 update.</title>
        <authorList>
            <consortium name="The rice annotation project (RAP)"/>
        </authorList>
    </citation>
    <scope>GENOME REANNOTATION</scope>
    <source>
        <strain evidence="4">cv. Nipponbare</strain>
    </source>
</reference>
<feature type="compositionally biased region" description="Low complexity" evidence="1">
    <location>
        <begin position="226"/>
        <end position="240"/>
    </location>
</feature>
<reference evidence="4" key="1">
    <citation type="journal article" date="2005" name="Nature">
        <title>The map-based sequence of the rice genome.</title>
        <authorList>
            <consortium name="International rice genome sequencing project (IRGSP)"/>
            <person name="Matsumoto T."/>
            <person name="Wu J."/>
            <person name="Kanamori H."/>
            <person name="Katayose Y."/>
            <person name="Fujisawa M."/>
            <person name="Namiki N."/>
            <person name="Mizuno H."/>
            <person name="Yamamoto K."/>
            <person name="Antonio B.A."/>
            <person name="Baba T."/>
            <person name="Sakata K."/>
            <person name="Nagamura Y."/>
            <person name="Aoki H."/>
            <person name="Arikawa K."/>
            <person name="Arita K."/>
            <person name="Bito T."/>
            <person name="Chiden Y."/>
            <person name="Fujitsuka N."/>
            <person name="Fukunaka R."/>
            <person name="Hamada M."/>
            <person name="Harada C."/>
            <person name="Hayashi A."/>
            <person name="Hijishita S."/>
            <person name="Honda M."/>
            <person name="Hosokawa S."/>
            <person name="Ichikawa Y."/>
            <person name="Idonuma A."/>
            <person name="Iijima M."/>
            <person name="Ikeda M."/>
            <person name="Ikeno M."/>
            <person name="Ito K."/>
            <person name="Ito S."/>
            <person name="Ito T."/>
            <person name="Ito Y."/>
            <person name="Ito Y."/>
            <person name="Iwabuchi A."/>
            <person name="Kamiya K."/>
            <person name="Karasawa W."/>
            <person name="Kurita K."/>
            <person name="Katagiri S."/>
            <person name="Kikuta A."/>
            <person name="Kobayashi H."/>
            <person name="Kobayashi N."/>
            <person name="Machita K."/>
            <person name="Maehara T."/>
            <person name="Masukawa M."/>
            <person name="Mizubayashi T."/>
            <person name="Mukai Y."/>
            <person name="Nagasaki H."/>
            <person name="Nagata Y."/>
            <person name="Naito S."/>
            <person name="Nakashima M."/>
            <person name="Nakama Y."/>
            <person name="Nakamichi Y."/>
            <person name="Nakamura M."/>
            <person name="Meguro A."/>
            <person name="Negishi M."/>
            <person name="Ohta I."/>
            <person name="Ohta T."/>
            <person name="Okamoto M."/>
            <person name="Ono N."/>
            <person name="Saji S."/>
            <person name="Sakaguchi M."/>
            <person name="Sakai K."/>
            <person name="Shibata M."/>
            <person name="Shimokawa T."/>
            <person name="Song J."/>
            <person name="Takazaki Y."/>
            <person name="Terasawa K."/>
            <person name="Tsugane M."/>
            <person name="Tsuji K."/>
            <person name="Ueda S."/>
            <person name="Waki K."/>
            <person name="Yamagata H."/>
            <person name="Yamamoto M."/>
            <person name="Yamamoto S."/>
            <person name="Yamane H."/>
            <person name="Yoshiki S."/>
            <person name="Yoshihara R."/>
            <person name="Yukawa K."/>
            <person name="Zhong H."/>
            <person name="Yano M."/>
            <person name="Yuan Q."/>
            <person name="Ouyang S."/>
            <person name="Liu J."/>
            <person name="Jones K.M."/>
            <person name="Gansberger K."/>
            <person name="Moffat K."/>
            <person name="Hill J."/>
            <person name="Bera J."/>
            <person name="Fadrosh D."/>
            <person name="Jin S."/>
            <person name="Johri S."/>
            <person name="Kim M."/>
            <person name="Overton L."/>
            <person name="Reardon M."/>
            <person name="Tsitrin T."/>
            <person name="Vuong H."/>
            <person name="Weaver B."/>
            <person name="Ciecko A."/>
            <person name="Tallon L."/>
            <person name="Jackson J."/>
            <person name="Pai G."/>
            <person name="Aken S.V."/>
            <person name="Utterback T."/>
            <person name="Reidmuller S."/>
            <person name="Feldblyum T."/>
            <person name="Hsiao J."/>
            <person name="Zismann V."/>
            <person name="Iobst S."/>
            <person name="de Vazeille A.R."/>
            <person name="Buell C.R."/>
            <person name="Ying K."/>
            <person name="Li Y."/>
            <person name="Lu T."/>
            <person name="Huang Y."/>
            <person name="Zhao Q."/>
            <person name="Feng Q."/>
            <person name="Zhang L."/>
            <person name="Zhu J."/>
            <person name="Weng Q."/>
            <person name="Mu J."/>
            <person name="Lu Y."/>
            <person name="Fan D."/>
            <person name="Liu Y."/>
            <person name="Guan J."/>
            <person name="Zhang Y."/>
            <person name="Yu S."/>
            <person name="Liu X."/>
            <person name="Zhang Y."/>
            <person name="Hong G."/>
            <person name="Han B."/>
            <person name="Choisne N."/>
            <person name="Demange N."/>
            <person name="Orjeda G."/>
            <person name="Samain S."/>
            <person name="Cattolico L."/>
            <person name="Pelletier E."/>
            <person name="Couloux A."/>
            <person name="Segurens B."/>
            <person name="Wincker P."/>
            <person name="D'Hont A."/>
            <person name="Scarpelli C."/>
            <person name="Weissenbach J."/>
            <person name="Salanoubat M."/>
            <person name="Quetier F."/>
            <person name="Yu Y."/>
            <person name="Kim H.R."/>
            <person name="Rambo T."/>
            <person name="Currie J."/>
            <person name="Collura K."/>
            <person name="Luo M."/>
            <person name="Yang T."/>
            <person name="Ammiraju J.S.S."/>
            <person name="Engler F."/>
            <person name="Soderlund C."/>
            <person name="Wing R.A."/>
            <person name="Palmer L.E."/>
            <person name="de la Bastide M."/>
            <person name="Spiegel L."/>
            <person name="Nascimento L."/>
            <person name="Zutavern T."/>
            <person name="O'Shaughnessy A."/>
            <person name="Dike S."/>
            <person name="Dedhia N."/>
            <person name="Preston R."/>
            <person name="Balija V."/>
            <person name="McCombie W.R."/>
            <person name="Chow T."/>
            <person name="Chen H."/>
            <person name="Chung M."/>
            <person name="Chen C."/>
            <person name="Shaw J."/>
            <person name="Wu H."/>
            <person name="Hsiao K."/>
            <person name="Chao Y."/>
            <person name="Chu M."/>
            <person name="Cheng C."/>
            <person name="Hour A."/>
            <person name="Lee P."/>
            <person name="Lin S."/>
            <person name="Lin Y."/>
            <person name="Liou J."/>
            <person name="Liu S."/>
            <person name="Hsing Y."/>
            <person name="Raghuvanshi S."/>
            <person name="Mohanty A."/>
            <person name="Bharti A.K."/>
            <person name="Gaur A."/>
            <person name="Gupta V."/>
            <person name="Kumar D."/>
            <person name="Ravi V."/>
            <person name="Vij S."/>
            <person name="Kapur A."/>
            <person name="Khurana P."/>
            <person name="Khurana P."/>
            <person name="Khurana J.P."/>
            <person name="Tyagi A.K."/>
            <person name="Gaikwad K."/>
            <person name="Singh A."/>
            <person name="Dalal V."/>
            <person name="Srivastava S."/>
            <person name="Dixit A."/>
            <person name="Pal A.K."/>
            <person name="Ghazi I.A."/>
            <person name="Yadav M."/>
            <person name="Pandit A."/>
            <person name="Bhargava A."/>
            <person name="Sureshbabu K."/>
            <person name="Batra K."/>
            <person name="Sharma T.R."/>
            <person name="Mohapatra T."/>
            <person name="Singh N.K."/>
            <person name="Messing J."/>
            <person name="Nelson A.B."/>
            <person name="Fuks G."/>
            <person name="Kavchok S."/>
            <person name="Keizer G."/>
            <person name="Linton E."/>
            <person name="Llaca V."/>
            <person name="Song R."/>
            <person name="Tanyolac B."/>
            <person name="Young S."/>
            <person name="Ho-Il K."/>
            <person name="Hahn J.H."/>
            <person name="Sangsakoo G."/>
            <person name="Vanavichit A."/>
            <person name="de Mattos Luiz.A.T."/>
            <person name="Zimmer P.D."/>
            <person name="Malone G."/>
            <person name="Dellagostin O."/>
            <person name="de Oliveira A.C."/>
            <person name="Bevan M."/>
            <person name="Bancroft I."/>
            <person name="Minx P."/>
            <person name="Cordum H."/>
            <person name="Wilson R."/>
            <person name="Cheng Z."/>
            <person name="Jin W."/>
            <person name="Jiang J."/>
            <person name="Leong S.A."/>
            <person name="Iwama H."/>
            <person name="Gojobori T."/>
            <person name="Itoh T."/>
            <person name="Niimura Y."/>
            <person name="Fujii Y."/>
            <person name="Habara T."/>
            <person name="Sakai H."/>
            <person name="Sato Y."/>
            <person name="Wilson G."/>
            <person name="Kumar K."/>
            <person name="McCouch S."/>
            <person name="Juretic N."/>
            <person name="Hoen D."/>
            <person name="Wright S."/>
            <person name="Bruskiewich R."/>
            <person name="Bureau T."/>
            <person name="Miyao A."/>
            <person name="Hirochika H."/>
            <person name="Nishikawa T."/>
            <person name="Kadowaki K."/>
            <person name="Sugiura M."/>
            <person name="Burr B."/>
            <person name="Sasaki T."/>
        </authorList>
    </citation>
    <scope>NUCLEOTIDE SEQUENCE [LARGE SCALE GENOMIC DNA]</scope>
    <source>
        <strain evidence="4">cv. Nipponbare</strain>
    </source>
</reference>
<feature type="region of interest" description="Disordered" evidence="1">
    <location>
        <begin position="226"/>
        <end position="245"/>
    </location>
</feature>
<feature type="signal peptide" evidence="2">
    <location>
        <begin position="1"/>
        <end position="19"/>
    </location>
</feature>
<dbReference type="PANTHER" id="PTHR35832:SF10">
    <property type="entry name" value="OS06G0314501 PROTEIN"/>
    <property type="match status" value="1"/>
</dbReference>
<evidence type="ECO:0000256" key="2">
    <source>
        <dbReference type="SAM" id="SignalP"/>
    </source>
</evidence>
<keyword evidence="2" id="KW-0732">Signal</keyword>
<accession>Q5Z4A1</accession>
<evidence type="ECO:0000313" key="4">
    <source>
        <dbReference type="Proteomes" id="UP000000763"/>
    </source>
</evidence>
<feature type="region of interest" description="Disordered" evidence="1">
    <location>
        <begin position="347"/>
        <end position="376"/>
    </location>
</feature>
<evidence type="ECO:0000256" key="1">
    <source>
        <dbReference type="SAM" id="MobiDB-lite"/>
    </source>
</evidence>
<gene>
    <name evidence="3" type="primary">P0734C01.23</name>
</gene>
<evidence type="ECO:0000313" key="3">
    <source>
        <dbReference type="EMBL" id="BAD62431.1"/>
    </source>
</evidence>
<sequence length="495" mass="55173">MALWVAVVALGAQIKGMAGTGKREREKVRLLREQAENTKKILKLLEDKKTPSTPPDPAMAGVLSGLRGALDDISRSPDKKPGELHALDHRISSILQQYHHYNHVASNNIHRDYRDAHAPPPTMVAPWQQGASTDSGGDWGHVVRGIVEDARVTVQGAWHATHNVEEVLRVAQLAQQVADLMERPHAASRLMRDAETSWPLLRDDLRDALRDARWVVWYSQWYHLSRMPSPSSPQASSTSSGAGGCRPPLQPAAQILDAAVKKIEFCLQVLPAIGYSYAGVDGSSPEKWRQCSSRRCARGRRSTCAAAARAGFRLELERFQAKQETLNEAATNSSIVAGAPLGRFVPNQHATSSNLPQHAHRSGREHQNDGMDGRGENLAVASTYGENPRASARTSSPTPRRRRGRWWWWWRRCRRRKGGGRWTGGKPRRRRKGEGKPAIYMMRTSTPSIHPRLHKYNFMILFPALVHVNSTIRNAGENPMGRGFVRGGLQDCTKF</sequence>